<dbReference type="FunFam" id="1.10.510.10:FF:000240">
    <property type="entry name" value="Lectin-domain containing receptor kinase A4.3"/>
    <property type="match status" value="1"/>
</dbReference>
<dbReference type="STRING" id="3988.B9SDJ4"/>
<dbReference type="SUPFAM" id="SSF49899">
    <property type="entry name" value="Concanavalin A-like lectins/glucanases"/>
    <property type="match status" value="1"/>
</dbReference>
<evidence type="ECO:0000256" key="15">
    <source>
        <dbReference type="ARBA" id="ARBA00023170"/>
    </source>
</evidence>
<keyword evidence="11 20" id="KW-0418">Kinase</keyword>
<comment type="similarity">
    <text evidence="4">In the C-terminal section; belongs to the protein kinase superfamily. Ser/Thr protein kinase family.</text>
</comment>
<comment type="subcellular location">
    <subcellularLocation>
        <location evidence="1">Cell membrane</location>
        <topology evidence="1">Single-pass type I membrane protein</topology>
    </subcellularLocation>
</comment>
<dbReference type="PANTHER" id="PTHR27007">
    <property type="match status" value="1"/>
</dbReference>
<evidence type="ECO:0000256" key="3">
    <source>
        <dbReference type="ARBA" id="ARBA00008536"/>
    </source>
</evidence>
<dbReference type="InterPro" id="IPR013320">
    <property type="entry name" value="ConA-like_dom_sf"/>
</dbReference>
<evidence type="ECO:0000256" key="2">
    <source>
        <dbReference type="ARBA" id="ARBA00007606"/>
    </source>
</evidence>
<reference evidence="21" key="1">
    <citation type="journal article" date="2010" name="Nat. Biotechnol.">
        <title>Draft genome sequence of the oilseed species Ricinus communis.</title>
        <authorList>
            <person name="Chan A.P."/>
            <person name="Crabtree J."/>
            <person name="Zhao Q."/>
            <person name="Lorenzi H."/>
            <person name="Orvis J."/>
            <person name="Puiu D."/>
            <person name="Melake-Berhan A."/>
            <person name="Jones K.M."/>
            <person name="Redman J."/>
            <person name="Chen G."/>
            <person name="Cahoon E.B."/>
            <person name="Gedil M."/>
            <person name="Stanke M."/>
            <person name="Haas B.J."/>
            <person name="Wortman J.R."/>
            <person name="Fraser-Liggett C.M."/>
            <person name="Ravel J."/>
            <person name="Rabinowicz P.D."/>
        </authorList>
    </citation>
    <scope>NUCLEOTIDE SEQUENCE [LARGE SCALE GENOMIC DNA]</scope>
    <source>
        <strain evidence="21">cv. Hale</strain>
    </source>
</reference>
<keyword evidence="16" id="KW-0325">Glycoprotein</keyword>
<evidence type="ECO:0000256" key="6">
    <source>
        <dbReference type="ARBA" id="ARBA00022679"/>
    </source>
</evidence>
<dbReference type="SUPFAM" id="SSF56112">
    <property type="entry name" value="Protein kinase-like (PK-like)"/>
    <property type="match status" value="1"/>
</dbReference>
<keyword evidence="12 17" id="KW-0067">ATP-binding</keyword>
<dbReference type="eggNOG" id="ENOG502R5Z1">
    <property type="taxonomic scope" value="Eukaryota"/>
</dbReference>
<accession>B9SDJ4</accession>
<evidence type="ECO:0000313" key="20">
    <source>
        <dbReference type="EMBL" id="EEF38273.1"/>
    </source>
</evidence>
<evidence type="ECO:0000256" key="16">
    <source>
        <dbReference type="ARBA" id="ARBA00023180"/>
    </source>
</evidence>
<evidence type="ECO:0000256" key="17">
    <source>
        <dbReference type="PROSITE-ProRule" id="PRU10141"/>
    </source>
</evidence>
<feature type="domain" description="Protein kinase" evidence="19">
    <location>
        <begin position="357"/>
        <end position="632"/>
    </location>
</feature>
<gene>
    <name evidence="20" type="ORF">RCOM_0419680</name>
</gene>
<evidence type="ECO:0000256" key="11">
    <source>
        <dbReference type="ARBA" id="ARBA00022777"/>
    </source>
</evidence>
<dbReference type="PROSITE" id="PS00308">
    <property type="entry name" value="LECTIN_LEGUME_ALPHA"/>
    <property type="match status" value="1"/>
</dbReference>
<keyword evidence="10 17" id="KW-0547">Nucleotide-binding</keyword>
<comment type="similarity">
    <text evidence="2">Belongs to the leguminous lectin family.</text>
</comment>
<evidence type="ECO:0000256" key="4">
    <source>
        <dbReference type="ARBA" id="ARBA00010217"/>
    </source>
</evidence>
<dbReference type="GO" id="GO:0002229">
    <property type="term" value="P:defense response to oomycetes"/>
    <property type="evidence" value="ECO:0007669"/>
    <property type="project" value="UniProtKB-ARBA"/>
</dbReference>
<dbReference type="SMART" id="SM00220">
    <property type="entry name" value="S_TKc"/>
    <property type="match status" value="1"/>
</dbReference>
<keyword evidence="13 18" id="KW-1133">Transmembrane helix</keyword>
<keyword evidence="7 18" id="KW-0812">Transmembrane</keyword>
<dbReference type="KEGG" id="rcu:8284322"/>
<keyword evidence="14 18" id="KW-0472">Membrane</keyword>
<evidence type="ECO:0000256" key="14">
    <source>
        <dbReference type="ARBA" id="ARBA00023136"/>
    </source>
</evidence>
<sequence length="662" mass="74621">MPLLVNKHSNFSCILFFIIVHLFLPCSHTLSFNITRFDKSSNLPILYEGDASVSDGAIELNSVEYKYRVGRATYAEPVQLWDPSTGVLADFSTHFSFTIDTPVHYGGVSGNGLAFFLAPVGNQIPLNSVGGFLGLLNTTTNAVTSRNQLVVVEFDDFLDEEWDPEVQHVGINENSMSSAVYANWDPLEYVGVPANVWINYKASTKNLSVFWTHKENPSFKGNYILSYHIDLEQVLPDRVIIGFSAATGEFVEKNTIHSWDFTSNLDIKDSTEPTKKSSRGPKVFLIVFLVCLFFVVPVLGVGYWFILKKSVTTKNDKQKGKMNNSKKAGHSVNTDLEMGSLPKKFTYKELARATNDFAVDRRLGQGGSGLIYKGTLNDLDRMVAVKRVFADSQHSQSLFVNEAKIISRLIHRNLVQFIGWCHERGEFLLVYEYMPNGSLDAHLFGNRKPLPWKLRYKIALELASALQYLHEGVEKCVLHRDIKPENILLDNDFTTKLGDFGIAKLVDARFITETTNPLGTRGYIAPEYQIDGRASKDSDMFSFGVVALEIACGRRNYRNEDPLRLIKEVWTYYKAGNILDAADDRLDTDFDSEELKCLMIVGLLCTNPIDKERPSVGQVIQFLKFESPLPELPHMMHDPVFHLPNPVSIENFYSGVLKYATH</sequence>
<keyword evidence="8" id="KW-0732">Signal</keyword>
<dbReference type="InterPro" id="IPR011009">
    <property type="entry name" value="Kinase-like_dom_sf"/>
</dbReference>
<dbReference type="Pfam" id="PF00139">
    <property type="entry name" value="Lectin_legB"/>
    <property type="match status" value="1"/>
</dbReference>
<dbReference type="GO" id="GO:0005524">
    <property type="term" value="F:ATP binding"/>
    <property type="evidence" value="ECO:0007669"/>
    <property type="project" value="UniProtKB-UniRule"/>
</dbReference>
<evidence type="ECO:0000256" key="12">
    <source>
        <dbReference type="ARBA" id="ARBA00022840"/>
    </source>
</evidence>
<dbReference type="Gene3D" id="3.30.200.20">
    <property type="entry name" value="Phosphorylase Kinase, domain 1"/>
    <property type="match status" value="1"/>
</dbReference>
<dbReference type="Proteomes" id="UP000008311">
    <property type="component" value="Unassembled WGS sequence"/>
</dbReference>
<dbReference type="GO" id="GO:0004715">
    <property type="term" value="F:non-membrane spanning protein tyrosine kinase activity"/>
    <property type="evidence" value="ECO:0007669"/>
    <property type="project" value="UniProtKB-EC"/>
</dbReference>
<evidence type="ECO:0000256" key="1">
    <source>
        <dbReference type="ARBA" id="ARBA00004251"/>
    </source>
</evidence>
<keyword evidence="21" id="KW-1185">Reference proteome</keyword>
<dbReference type="Pfam" id="PF00069">
    <property type="entry name" value="Pkinase"/>
    <property type="match status" value="1"/>
</dbReference>
<dbReference type="EC" id="2.7.10.2" evidence="20"/>
<dbReference type="Gene3D" id="2.60.120.200">
    <property type="match status" value="1"/>
</dbReference>
<evidence type="ECO:0000256" key="7">
    <source>
        <dbReference type="ARBA" id="ARBA00022692"/>
    </source>
</evidence>
<dbReference type="EMBL" id="EQ973928">
    <property type="protein sequence ID" value="EEF38273.1"/>
    <property type="molecule type" value="Genomic_DNA"/>
</dbReference>
<dbReference type="PROSITE" id="PS00108">
    <property type="entry name" value="PROTEIN_KINASE_ST"/>
    <property type="match status" value="1"/>
</dbReference>
<evidence type="ECO:0000256" key="13">
    <source>
        <dbReference type="ARBA" id="ARBA00022989"/>
    </source>
</evidence>
<name>B9SDJ4_RICCO</name>
<comment type="similarity">
    <text evidence="3">In the N-terminal section; belongs to the leguminous lectin family.</text>
</comment>
<dbReference type="InParanoid" id="B9SDJ4"/>
<keyword evidence="15" id="KW-0675">Receptor</keyword>
<dbReference type="FunFam" id="2.60.120.200:FF:000103">
    <property type="entry name" value="L-type lectin-domain containing receptor kinase IX.1"/>
    <property type="match status" value="1"/>
</dbReference>
<organism evidence="20 21">
    <name type="scientific">Ricinus communis</name>
    <name type="common">Castor bean</name>
    <dbReference type="NCBI Taxonomy" id="3988"/>
    <lineage>
        <taxon>Eukaryota</taxon>
        <taxon>Viridiplantae</taxon>
        <taxon>Streptophyta</taxon>
        <taxon>Embryophyta</taxon>
        <taxon>Tracheophyta</taxon>
        <taxon>Spermatophyta</taxon>
        <taxon>Magnoliopsida</taxon>
        <taxon>eudicotyledons</taxon>
        <taxon>Gunneridae</taxon>
        <taxon>Pentapetalae</taxon>
        <taxon>rosids</taxon>
        <taxon>fabids</taxon>
        <taxon>Malpighiales</taxon>
        <taxon>Euphorbiaceae</taxon>
        <taxon>Acalyphoideae</taxon>
        <taxon>Acalypheae</taxon>
        <taxon>Ricinus</taxon>
    </lineage>
</organism>
<dbReference type="CDD" id="cd06899">
    <property type="entry name" value="lectin_legume_LecRK_Arcelin_ConA"/>
    <property type="match status" value="1"/>
</dbReference>
<evidence type="ECO:0000256" key="9">
    <source>
        <dbReference type="ARBA" id="ARBA00022734"/>
    </source>
</evidence>
<keyword evidence="9" id="KW-0430">Lectin</keyword>
<dbReference type="GO" id="GO:0005886">
    <property type="term" value="C:plasma membrane"/>
    <property type="evidence" value="ECO:0000318"/>
    <property type="project" value="GO_Central"/>
</dbReference>
<dbReference type="InterPro" id="IPR000985">
    <property type="entry name" value="Lectin_LegA_CS"/>
</dbReference>
<dbReference type="AlphaFoldDB" id="B9SDJ4"/>
<protein>
    <submittedName>
        <fullName evidence="20">Kinase, putative</fullName>
        <ecNumber evidence="20">2.7.10.2</ecNumber>
    </submittedName>
</protein>
<dbReference type="Gene3D" id="1.10.510.10">
    <property type="entry name" value="Transferase(Phosphotransferase) domain 1"/>
    <property type="match status" value="1"/>
</dbReference>
<evidence type="ECO:0000256" key="10">
    <source>
        <dbReference type="ARBA" id="ARBA00022741"/>
    </source>
</evidence>
<dbReference type="InterPro" id="IPR050528">
    <property type="entry name" value="L-type_Lectin-RKs"/>
</dbReference>
<dbReference type="OrthoDB" id="4062651at2759"/>
<dbReference type="InterPro" id="IPR017441">
    <property type="entry name" value="Protein_kinase_ATP_BS"/>
</dbReference>
<proteinExistence type="inferred from homology"/>
<evidence type="ECO:0000313" key="21">
    <source>
        <dbReference type="Proteomes" id="UP000008311"/>
    </source>
</evidence>
<keyword evidence="5" id="KW-1003">Cell membrane</keyword>
<evidence type="ECO:0000259" key="19">
    <source>
        <dbReference type="PROSITE" id="PS50011"/>
    </source>
</evidence>
<dbReference type="GO" id="GO:0030246">
    <property type="term" value="F:carbohydrate binding"/>
    <property type="evidence" value="ECO:0007669"/>
    <property type="project" value="UniProtKB-KW"/>
</dbReference>
<keyword evidence="6 20" id="KW-0808">Transferase</keyword>
<dbReference type="InterPro" id="IPR008271">
    <property type="entry name" value="Ser/Thr_kinase_AS"/>
</dbReference>
<dbReference type="InterPro" id="IPR001220">
    <property type="entry name" value="Legume_lectin_dom"/>
</dbReference>
<dbReference type="PROSITE" id="PS00107">
    <property type="entry name" value="PROTEIN_KINASE_ATP"/>
    <property type="match status" value="1"/>
</dbReference>
<dbReference type="InterPro" id="IPR000719">
    <property type="entry name" value="Prot_kinase_dom"/>
</dbReference>
<evidence type="ECO:0000256" key="5">
    <source>
        <dbReference type="ARBA" id="ARBA00022475"/>
    </source>
</evidence>
<evidence type="ECO:0000256" key="8">
    <source>
        <dbReference type="ARBA" id="ARBA00022729"/>
    </source>
</evidence>
<evidence type="ECO:0000256" key="18">
    <source>
        <dbReference type="SAM" id="Phobius"/>
    </source>
</evidence>
<feature type="transmembrane region" description="Helical" evidence="18">
    <location>
        <begin position="283"/>
        <end position="307"/>
    </location>
</feature>
<feature type="binding site" evidence="17">
    <location>
        <position position="386"/>
    </location>
    <ligand>
        <name>ATP</name>
        <dbReference type="ChEBI" id="CHEBI:30616"/>
    </ligand>
</feature>
<dbReference type="PROSITE" id="PS50011">
    <property type="entry name" value="PROTEIN_KINASE_DOM"/>
    <property type="match status" value="1"/>
</dbReference>